<dbReference type="Proteomes" id="UP000054630">
    <property type="component" value="Unassembled WGS sequence"/>
</dbReference>
<reference evidence="1 2" key="1">
    <citation type="submission" date="2015-01" db="EMBL/GenBank/DDBJ databases">
        <title>Evolution of Trichinella species and genotypes.</title>
        <authorList>
            <person name="Korhonen P.K."/>
            <person name="Edoardo P."/>
            <person name="Giuseppe L.R."/>
            <person name="Gasser R.B."/>
        </authorList>
    </citation>
    <scope>NUCLEOTIDE SEQUENCE [LARGE SCALE GENOMIC DNA]</scope>
    <source>
        <strain evidence="1">ISS37</strain>
    </source>
</reference>
<accession>A0A0V0RFF1</accession>
<name>A0A0V0RFF1_9BILA</name>
<proteinExistence type="predicted"/>
<comment type="caution">
    <text evidence="1">The sequence shown here is derived from an EMBL/GenBank/DDBJ whole genome shotgun (WGS) entry which is preliminary data.</text>
</comment>
<protein>
    <submittedName>
        <fullName evidence="1">Uncharacterized protein</fullName>
    </submittedName>
</protein>
<evidence type="ECO:0000313" key="1">
    <source>
        <dbReference type="EMBL" id="KRX13212.1"/>
    </source>
</evidence>
<organism evidence="1 2">
    <name type="scientific">Trichinella nelsoni</name>
    <dbReference type="NCBI Taxonomy" id="6336"/>
    <lineage>
        <taxon>Eukaryota</taxon>
        <taxon>Metazoa</taxon>
        <taxon>Ecdysozoa</taxon>
        <taxon>Nematoda</taxon>
        <taxon>Enoplea</taxon>
        <taxon>Dorylaimia</taxon>
        <taxon>Trichinellida</taxon>
        <taxon>Trichinellidae</taxon>
        <taxon>Trichinella</taxon>
    </lineage>
</organism>
<dbReference type="EMBL" id="JYDL01000215">
    <property type="protein sequence ID" value="KRX13212.1"/>
    <property type="molecule type" value="Genomic_DNA"/>
</dbReference>
<gene>
    <name evidence="1" type="ORF">T07_6582</name>
</gene>
<dbReference type="AlphaFoldDB" id="A0A0V0RFF1"/>
<evidence type="ECO:0000313" key="2">
    <source>
        <dbReference type="Proteomes" id="UP000054630"/>
    </source>
</evidence>
<keyword evidence="2" id="KW-1185">Reference proteome</keyword>
<sequence>MGHSQRSNCFDCVKEPTFDQLLQTSSSRKRSKRSTLIVICIANKNTVAFDVCKTDYLFQQKEVVSFALPANRSSSRKNSRSGHVIALLLVSSRRAFTALANKSSAENVCEQ</sequence>